<accession>A0A378JLJ3</accession>
<organism evidence="1 2">
    <name type="scientific">Legionella busanensis</name>
    <dbReference type="NCBI Taxonomy" id="190655"/>
    <lineage>
        <taxon>Bacteria</taxon>
        <taxon>Pseudomonadati</taxon>
        <taxon>Pseudomonadota</taxon>
        <taxon>Gammaproteobacteria</taxon>
        <taxon>Legionellales</taxon>
        <taxon>Legionellaceae</taxon>
        <taxon>Legionella</taxon>
    </lineage>
</organism>
<dbReference type="RefSeq" id="WP_242604660.1">
    <property type="nucleotide sequence ID" value="NZ_CAAAHP010000002.1"/>
</dbReference>
<gene>
    <name evidence="1" type="ORF">NCTC13316_02199</name>
</gene>
<evidence type="ECO:0000313" key="1">
    <source>
        <dbReference type="EMBL" id="STX52095.1"/>
    </source>
</evidence>
<keyword evidence="2" id="KW-1185">Reference proteome</keyword>
<name>A0A378JLJ3_9GAMM</name>
<dbReference type="EMBL" id="UGOD01000001">
    <property type="protein sequence ID" value="STX52095.1"/>
    <property type="molecule type" value="Genomic_DNA"/>
</dbReference>
<dbReference type="AlphaFoldDB" id="A0A378JLJ3"/>
<dbReference type="PANTHER" id="PTHR33361">
    <property type="entry name" value="GLR0591 PROTEIN"/>
    <property type="match status" value="1"/>
</dbReference>
<dbReference type="Proteomes" id="UP000254794">
    <property type="component" value="Unassembled WGS sequence"/>
</dbReference>
<dbReference type="Pfam" id="PF05960">
    <property type="entry name" value="DUF885"/>
    <property type="match status" value="1"/>
</dbReference>
<sequence length="603" mass="69600">MTLFSTLIKEYETNYFRHFPEQALLNYRDDAKLDSFCDFSLTGILQWEQEEERVLLALNQIDVSQLNDEEQVSYSLLKEHLEAKKDSRICKTYLWDVNPLDGWHVLMTDVADLQPVETQEQQTKALKRWCNFSEVVKAQIINLQKGVSQGFTAPKPAVERVINQINLIITEEIEKSPFYSMAERSNNGAFKEKIKRLIYSVINPSLQQFNDFLQNEYLPMARTAIGISALPPGERAYQVKVKQEATLDIGFQQIHELGLNYMEKLKKETKDIGSKIGKYGTMFEIFQSVMNDSKNTFSTEQEILDYNLSALNRVKEKVSAWFDMMPKSEGVIRPYPLYKAQTGAPGEYRPPSKDGKEPGIFYINTYEPNKINRIDQESTLFHELIPGHHFQMALQVEDERMPELNQYLWNSGYGEGWALYVERLADEMGLFIDDISRLGLLSNEALRAARLVVDTGIHVMNWTREEAISYLKKHTTLSDVLIGAEVDRYIMLPGQATSYMLGKFEIERLRDLAKEHLKEAFNIREFHNQVLKNGVVTLPMLKSQIECWIIEEKKHLTQQAKDSPTNENKTGHANNRYLFLGNPNPIIKENCEDKLHSTSPIIN</sequence>
<protein>
    <submittedName>
        <fullName evidence="1">Secreted protein</fullName>
    </submittedName>
</protein>
<reference evidence="1 2" key="1">
    <citation type="submission" date="2018-06" db="EMBL/GenBank/DDBJ databases">
        <authorList>
            <consortium name="Pathogen Informatics"/>
            <person name="Doyle S."/>
        </authorList>
    </citation>
    <scope>NUCLEOTIDE SEQUENCE [LARGE SCALE GENOMIC DNA]</scope>
    <source>
        <strain evidence="1 2">NCTC13316</strain>
    </source>
</reference>
<evidence type="ECO:0000313" key="2">
    <source>
        <dbReference type="Proteomes" id="UP000254794"/>
    </source>
</evidence>
<dbReference type="PANTHER" id="PTHR33361:SF2">
    <property type="entry name" value="DUF885 DOMAIN-CONTAINING PROTEIN"/>
    <property type="match status" value="1"/>
</dbReference>
<proteinExistence type="predicted"/>
<dbReference type="InterPro" id="IPR010281">
    <property type="entry name" value="DUF885"/>
</dbReference>